<evidence type="ECO:0000313" key="2">
    <source>
        <dbReference type="Proteomes" id="UP000479300"/>
    </source>
</evidence>
<gene>
    <name evidence="1" type="ORF">GPY51_18005</name>
</gene>
<dbReference type="Proteomes" id="UP000479300">
    <property type="component" value="Unassembled WGS sequence"/>
</dbReference>
<comment type="caution">
    <text evidence="1">The sequence shown here is derived from an EMBL/GenBank/DDBJ whole genome shotgun (WGS) entry which is preliminary data.</text>
</comment>
<dbReference type="InterPro" id="IPR048982">
    <property type="entry name" value="PirA-like"/>
</dbReference>
<protein>
    <submittedName>
        <fullName evidence="1">JHE-like toxin PirA</fullName>
    </submittedName>
</protein>
<dbReference type="Pfam" id="PF21510">
    <property type="entry name" value="PirA-like"/>
    <property type="match status" value="1"/>
</dbReference>
<dbReference type="RefSeq" id="WP_011148523.1">
    <property type="nucleotide sequence ID" value="NZ_CAWMTZ010000076.1"/>
</dbReference>
<dbReference type="GeneID" id="48850645"/>
<sequence>MPVNQIGLHNEKVKNMRKITVDNDVVGHDTEINSVVSSTAEKIRQQFGVKVDPNSSQEKFYIATPIIPESRKNIVVTNEGLADVITAKYYWSHSFTSEYFEDNSVDVKVGESKVLVAPSNPLYYSKVVIFNNTKSVAFVTVREK</sequence>
<organism evidence="1 2">
    <name type="scientific">Photorhabdus laumondii subsp. laumondii</name>
    <name type="common">Photorhabdus luminescens subsp. laumondii</name>
    <dbReference type="NCBI Taxonomy" id="141679"/>
    <lineage>
        <taxon>Bacteria</taxon>
        <taxon>Pseudomonadati</taxon>
        <taxon>Pseudomonadota</taxon>
        <taxon>Gammaproteobacteria</taxon>
        <taxon>Enterobacterales</taxon>
        <taxon>Morganellaceae</taxon>
        <taxon>Photorhabdus</taxon>
    </lineage>
</organism>
<dbReference type="EMBL" id="WSFA01000049">
    <property type="protein sequence ID" value="NDL40601.1"/>
    <property type="molecule type" value="Genomic_DNA"/>
</dbReference>
<evidence type="ECO:0000313" key="1">
    <source>
        <dbReference type="EMBL" id="NDL40601.1"/>
    </source>
</evidence>
<proteinExistence type="predicted"/>
<name>A0A6L9JUX4_PHOLM</name>
<reference evidence="1 2" key="1">
    <citation type="submission" date="2019-12" db="EMBL/GenBank/DDBJ databases">
        <title>Engineering Photorhabdus to improve their lethality against agricultural pests.</title>
        <authorList>
            <person name="Machado R.A.R."/>
        </authorList>
    </citation>
    <scope>NUCLEOTIDE SEQUENCE [LARGE SCALE GENOMIC DNA]</scope>
    <source>
        <strain evidence="1 2">EN01</strain>
    </source>
</reference>
<dbReference type="KEGG" id="plum:A4R40_21980"/>
<accession>A0A6L9JUX4</accession>
<dbReference type="AlphaFoldDB" id="A0A6L9JUX4"/>